<dbReference type="InterPro" id="IPR051317">
    <property type="entry name" value="Gfo/Idh/MocA_oxidoreduct"/>
</dbReference>
<sequence length="347" mass="38865">MTPPKKINVGLIGFGLSGRYFHAPFLAVHPGFKVTHVMSSRPSEVTAFDPEIIPVATVDELLADDRIELVFICSPNETHFRYAQAALERNKHVVVEKPFALTETEAQQLLALAASRRLLITAYQNRRWDADFLTVKQLIADNRLGDVLDYEARYDRFMPVDTRSASWKELPGEGRGSLFNLGPHLIDQALHLFGNPQNISAEIRSIRPNSQIDDWFTIRLGYSDKVITLKSSLMAHQNHRRFTIHGTAGSFTKGGLDVQEPSLKLGTLPNTPNWGTEPIENRGLLTTNDKSERVASLPGNYAAYYEWLYESVANGAELAVKPLEILATTRVIDLARQSNREGHTLSF</sequence>
<dbReference type="SUPFAM" id="SSF55347">
    <property type="entry name" value="Glyceraldehyde-3-phosphate dehydrogenase-like, C-terminal domain"/>
    <property type="match status" value="1"/>
</dbReference>
<reference evidence="6" key="2">
    <citation type="submission" date="2023-07" db="EMBL/GenBank/DDBJ databases">
        <authorList>
            <person name="Jung D.-H."/>
        </authorList>
    </citation>
    <scope>NUCLEOTIDE SEQUENCE [LARGE SCALE GENOMIC DNA]</scope>
    <source>
        <strain evidence="6">JA-25</strain>
    </source>
</reference>
<dbReference type="Pfam" id="PF02894">
    <property type="entry name" value="GFO_IDH_MocA_C"/>
    <property type="match status" value="1"/>
</dbReference>
<evidence type="ECO:0000256" key="1">
    <source>
        <dbReference type="ARBA" id="ARBA00010928"/>
    </source>
</evidence>
<dbReference type="Gene3D" id="3.40.50.720">
    <property type="entry name" value="NAD(P)-binding Rossmann-like Domain"/>
    <property type="match status" value="1"/>
</dbReference>
<name>A0ABX0QKU4_9BACT</name>
<dbReference type="PANTHER" id="PTHR43708:SF5">
    <property type="entry name" value="CONSERVED EXPRESSED OXIDOREDUCTASE (EUROFUNG)-RELATED"/>
    <property type="match status" value="1"/>
</dbReference>
<dbReference type="PANTHER" id="PTHR43708">
    <property type="entry name" value="CONSERVED EXPRESSED OXIDOREDUCTASE (EUROFUNG)"/>
    <property type="match status" value="1"/>
</dbReference>
<dbReference type="SUPFAM" id="SSF51735">
    <property type="entry name" value="NAD(P)-binding Rossmann-fold domains"/>
    <property type="match status" value="1"/>
</dbReference>
<dbReference type="InterPro" id="IPR004104">
    <property type="entry name" value="Gfo/Idh/MocA-like_OxRdtase_C"/>
</dbReference>
<dbReference type="Proteomes" id="UP000606008">
    <property type="component" value="Unassembled WGS sequence"/>
</dbReference>
<reference evidence="6" key="1">
    <citation type="submission" date="2019-09" db="EMBL/GenBank/DDBJ databases">
        <authorList>
            <person name="Jung D.-H."/>
        </authorList>
    </citation>
    <scope>NUCLEOTIDE SEQUENCE [LARGE SCALE GENOMIC DNA]</scope>
    <source>
        <strain evidence="6">JA-25</strain>
    </source>
</reference>
<dbReference type="Gene3D" id="3.30.360.10">
    <property type="entry name" value="Dihydrodipicolinate Reductase, domain 2"/>
    <property type="match status" value="1"/>
</dbReference>
<keyword evidence="6" id="KW-1185">Reference proteome</keyword>
<accession>A0ABX0QKU4</accession>
<evidence type="ECO:0000256" key="2">
    <source>
        <dbReference type="ARBA" id="ARBA00023002"/>
    </source>
</evidence>
<feature type="domain" description="Gfo/Idh/MocA-like oxidoreductase N-terminal" evidence="3">
    <location>
        <begin position="7"/>
        <end position="120"/>
    </location>
</feature>
<dbReference type="RefSeq" id="WP_166693609.1">
    <property type="nucleotide sequence ID" value="NZ_WAEL01000009.1"/>
</dbReference>
<dbReference type="EMBL" id="WAEL01000009">
    <property type="protein sequence ID" value="NID12919.1"/>
    <property type="molecule type" value="Genomic_DNA"/>
</dbReference>
<evidence type="ECO:0000313" key="5">
    <source>
        <dbReference type="EMBL" id="NID12919.1"/>
    </source>
</evidence>
<organism evidence="5 6">
    <name type="scientific">Fibrivirga algicola</name>
    <dbReference type="NCBI Taxonomy" id="2950420"/>
    <lineage>
        <taxon>Bacteria</taxon>
        <taxon>Pseudomonadati</taxon>
        <taxon>Bacteroidota</taxon>
        <taxon>Cytophagia</taxon>
        <taxon>Cytophagales</taxon>
        <taxon>Spirosomataceae</taxon>
        <taxon>Fibrivirga</taxon>
    </lineage>
</organism>
<evidence type="ECO:0000313" key="6">
    <source>
        <dbReference type="Proteomes" id="UP000606008"/>
    </source>
</evidence>
<evidence type="ECO:0000259" key="4">
    <source>
        <dbReference type="Pfam" id="PF02894"/>
    </source>
</evidence>
<proteinExistence type="inferred from homology"/>
<evidence type="ECO:0000259" key="3">
    <source>
        <dbReference type="Pfam" id="PF01408"/>
    </source>
</evidence>
<dbReference type="InterPro" id="IPR000683">
    <property type="entry name" value="Gfo/Idh/MocA-like_OxRdtase_N"/>
</dbReference>
<gene>
    <name evidence="5" type="ORF">F7231_22295</name>
</gene>
<protein>
    <submittedName>
        <fullName evidence="5">Oxidoreductase</fullName>
    </submittedName>
</protein>
<keyword evidence="2" id="KW-0560">Oxidoreductase</keyword>
<comment type="similarity">
    <text evidence="1">Belongs to the Gfo/Idh/MocA family.</text>
</comment>
<feature type="domain" description="Gfo/Idh/MocA-like oxidoreductase C-terminal" evidence="4">
    <location>
        <begin position="136"/>
        <end position="345"/>
    </location>
</feature>
<dbReference type="Pfam" id="PF01408">
    <property type="entry name" value="GFO_IDH_MocA"/>
    <property type="match status" value="1"/>
</dbReference>
<dbReference type="InterPro" id="IPR036291">
    <property type="entry name" value="NAD(P)-bd_dom_sf"/>
</dbReference>
<comment type="caution">
    <text evidence="5">The sequence shown here is derived from an EMBL/GenBank/DDBJ whole genome shotgun (WGS) entry which is preliminary data.</text>
</comment>